<dbReference type="InterPro" id="IPR001128">
    <property type="entry name" value="Cyt_P450"/>
</dbReference>
<dbReference type="PANTHER" id="PTHR24292">
    <property type="entry name" value="CYTOCHROME P450"/>
    <property type="match status" value="1"/>
</dbReference>
<keyword evidence="5" id="KW-0349">Heme</keyword>
<dbReference type="GO" id="GO:0020037">
    <property type="term" value="F:heme binding"/>
    <property type="evidence" value="ECO:0007669"/>
    <property type="project" value="InterPro"/>
</dbReference>
<evidence type="ECO:0000256" key="3">
    <source>
        <dbReference type="ARBA" id="ARBA00004406"/>
    </source>
</evidence>
<dbReference type="Pfam" id="PF00067">
    <property type="entry name" value="p450"/>
    <property type="match status" value="1"/>
</dbReference>
<dbReference type="GO" id="GO:0005506">
    <property type="term" value="F:iron ion binding"/>
    <property type="evidence" value="ECO:0007669"/>
    <property type="project" value="InterPro"/>
</dbReference>
<sequence length="471" mass="51586">MEWWSLLMAVLAALSAVLAGAYAFYAHRFAYWRRRGVPHPRPVAPFGNMHVLVTSGKGTLDLIRPYRDKGYCGFYMGAAPLLLLWDAEMVKQVLCKDFGSFHDRGQPTDDLSGAKWRSLRNKLSPTFTSGKLKLMLPLIREVAEELCAVLAAKAKSSDTGELDLHPILAHFATDVIGTCAFGVQCHCLRDEKNQFLVMSQRLQGRSLGQGLRFLLQTIHPKLASLVPMKWIFPEEHKFFLDLVRDTVEYREQNPEVQRNDFVQLLMQLRDRDQGLEDPERHVDLGVPGNMAAQAFIFFIAGLDNVSNTIGYCLTRLAADPALQDEVAAEVRAVSREHGGGEITYEALKRMDLVGRVMAEGLRLWPAIGVLFRKCNATTQSRSASTPAATQRRPAGSATPTASCRSARGPGYASPSASPSSRCGSPSPCSSGTSSSRRGPASSRRCSSTPRSSCPGRRMASGSASARGRPEA</sequence>
<proteinExistence type="inferred from homology"/>
<dbReference type="SUPFAM" id="SSF48264">
    <property type="entry name" value="Cytochrome P450"/>
    <property type="match status" value="1"/>
</dbReference>
<feature type="signal peptide" evidence="14">
    <location>
        <begin position="1"/>
        <end position="19"/>
    </location>
</feature>
<name>A0AAV7XWQ0_9NEOP</name>
<evidence type="ECO:0000313" key="15">
    <source>
        <dbReference type="EMBL" id="KAJ1530963.1"/>
    </source>
</evidence>
<dbReference type="AlphaFoldDB" id="A0AAV7XWQ0"/>
<dbReference type="InterPro" id="IPR002402">
    <property type="entry name" value="Cyt_P450_E_grp-II"/>
</dbReference>
<keyword evidence="7" id="KW-0256">Endoplasmic reticulum</keyword>
<evidence type="ECO:0000256" key="7">
    <source>
        <dbReference type="ARBA" id="ARBA00022824"/>
    </source>
</evidence>
<keyword evidence="12" id="KW-0472">Membrane</keyword>
<evidence type="ECO:0000256" key="2">
    <source>
        <dbReference type="ARBA" id="ARBA00004174"/>
    </source>
</evidence>
<organism evidence="15 16">
    <name type="scientific">Megalurothrips usitatus</name>
    <name type="common">bean blossom thrips</name>
    <dbReference type="NCBI Taxonomy" id="439358"/>
    <lineage>
        <taxon>Eukaryota</taxon>
        <taxon>Metazoa</taxon>
        <taxon>Ecdysozoa</taxon>
        <taxon>Arthropoda</taxon>
        <taxon>Hexapoda</taxon>
        <taxon>Insecta</taxon>
        <taxon>Pterygota</taxon>
        <taxon>Neoptera</taxon>
        <taxon>Paraneoptera</taxon>
        <taxon>Thysanoptera</taxon>
        <taxon>Terebrantia</taxon>
        <taxon>Thripoidea</taxon>
        <taxon>Thripidae</taxon>
        <taxon>Megalurothrips</taxon>
    </lineage>
</organism>
<feature type="chain" id="PRO_5043406571" description="Cytochrome P450" evidence="14">
    <location>
        <begin position="20"/>
        <end position="471"/>
    </location>
</feature>
<feature type="compositionally biased region" description="Polar residues" evidence="13">
    <location>
        <begin position="379"/>
        <end position="388"/>
    </location>
</feature>
<dbReference type="Proteomes" id="UP001075354">
    <property type="component" value="Chromosome 2"/>
</dbReference>
<dbReference type="PANTHER" id="PTHR24292:SF103">
    <property type="entry name" value="CYTOCHROME P450 6BS1"/>
    <property type="match status" value="1"/>
</dbReference>
<evidence type="ECO:0000256" key="10">
    <source>
        <dbReference type="ARBA" id="ARBA00023004"/>
    </source>
</evidence>
<dbReference type="GO" id="GO:0005789">
    <property type="term" value="C:endoplasmic reticulum membrane"/>
    <property type="evidence" value="ECO:0007669"/>
    <property type="project" value="UniProtKB-SubCell"/>
</dbReference>
<evidence type="ECO:0000256" key="6">
    <source>
        <dbReference type="ARBA" id="ARBA00022723"/>
    </source>
</evidence>
<dbReference type="PRINTS" id="PR00464">
    <property type="entry name" value="EP450II"/>
</dbReference>
<dbReference type="Gene3D" id="1.10.630.10">
    <property type="entry name" value="Cytochrome P450"/>
    <property type="match status" value="1"/>
</dbReference>
<evidence type="ECO:0000256" key="12">
    <source>
        <dbReference type="ARBA" id="ARBA00023136"/>
    </source>
</evidence>
<keyword evidence="14" id="KW-0732">Signal</keyword>
<keyword evidence="9" id="KW-0560">Oxidoreductase</keyword>
<comment type="cofactor">
    <cofactor evidence="1">
        <name>heme</name>
        <dbReference type="ChEBI" id="CHEBI:30413"/>
    </cofactor>
</comment>
<keyword evidence="10" id="KW-0408">Iron</keyword>
<evidence type="ECO:0000256" key="11">
    <source>
        <dbReference type="ARBA" id="ARBA00023033"/>
    </source>
</evidence>
<evidence type="ECO:0000256" key="13">
    <source>
        <dbReference type="SAM" id="MobiDB-lite"/>
    </source>
</evidence>
<evidence type="ECO:0000256" key="8">
    <source>
        <dbReference type="ARBA" id="ARBA00022848"/>
    </source>
</evidence>
<keyword evidence="11" id="KW-0503">Monooxygenase</keyword>
<dbReference type="EMBL" id="JAPTSV010000002">
    <property type="protein sequence ID" value="KAJ1530963.1"/>
    <property type="molecule type" value="Genomic_DNA"/>
</dbReference>
<comment type="caution">
    <text evidence="15">The sequence shown here is derived from an EMBL/GenBank/DDBJ whole genome shotgun (WGS) entry which is preliminary data.</text>
</comment>
<evidence type="ECO:0008006" key="17">
    <source>
        <dbReference type="Google" id="ProtNLM"/>
    </source>
</evidence>
<accession>A0AAV7XWQ0</accession>
<keyword evidence="6" id="KW-0479">Metal-binding</keyword>
<evidence type="ECO:0000256" key="5">
    <source>
        <dbReference type="ARBA" id="ARBA00022617"/>
    </source>
</evidence>
<keyword evidence="16" id="KW-1185">Reference proteome</keyword>
<dbReference type="GO" id="GO:0016705">
    <property type="term" value="F:oxidoreductase activity, acting on paired donors, with incorporation or reduction of molecular oxygen"/>
    <property type="evidence" value="ECO:0007669"/>
    <property type="project" value="InterPro"/>
</dbReference>
<protein>
    <recommendedName>
        <fullName evidence="17">Cytochrome P450</fullName>
    </recommendedName>
</protein>
<feature type="compositionally biased region" description="Low complexity" evidence="13">
    <location>
        <begin position="405"/>
        <end position="457"/>
    </location>
</feature>
<evidence type="ECO:0000256" key="1">
    <source>
        <dbReference type="ARBA" id="ARBA00001971"/>
    </source>
</evidence>
<comment type="similarity">
    <text evidence="4">Belongs to the cytochrome P450 family.</text>
</comment>
<dbReference type="InterPro" id="IPR036396">
    <property type="entry name" value="Cyt_P450_sf"/>
</dbReference>
<evidence type="ECO:0000256" key="9">
    <source>
        <dbReference type="ARBA" id="ARBA00023002"/>
    </source>
</evidence>
<feature type="region of interest" description="Disordered" evidence="13">
    <location>
        <begin position="379"/>
        <end position="471"/>
    </location>
</feature>
<dbReference type="GO" id="GO:0004497">
    <property type="term" value="F:monooxygenase activity"/>
    <property type="evidence" value="ECO:0007669"/>
    <property type="project" value="UniProtKB-KW"/>
</dbReference>
<evidence type="ECO:0000256" key="14">
    <source>
        <dbReference type="SAM" id="SignalP"/>
    </source>
</evidence>
<gene>
    <name evidence="15" type="ORF">ONE63_005799</name>
</gene>
<dbReference type="InterPro" id="IPR050476">
    <property type="entry name" value="Insect_CytP450_Detox"/>
</dbReference>
<reference evidence="15" key="1">
    <citation type="submission" date="2022-12" db="EMBL/GenBank/DDBJ databases">
        <title>Chromosome-level genome assembly of the bean flower thrips Megalurothrips usitatus.</title>
        <authorList>
            <person name="Ma L."/>
            <person name="Liu Q."/>
            <person name="Li H."/>
            <person name="Cai W."/>
        </authorList>
    </citation>
    <scope>NUCLEOTIDE SEQUENCE</scope>
    <source>
        <strain evidence="15">Cailab_2022a</strain>
    </source>
</reference>
<keyword evidence="8" id="KW-0492">Microsome</keyword>
<comment type="subcellular location">
    <subcellularLocation>
        <location evidence="3">Endoplasmic reticulum membrane</location>
        <topology evidence="3">Peripheral membrane protein</topology>
    </subcellularLocation>
    <subcellularLocation>
        <location evidence="2">Microsome membrane</location>
        <topology evidence="2">Peripheral membrane protein</topology>
    </subcellularLocation>
</comment>
<evidence type="ECO:0000256" key="4">
    <source>
        <dbReference type="ARBA" id="ARBA00010617"/>
    </source>
</evidence>
<evidence type="ECO:0000313" key="16">
    <source>
        <dbReference type="Proteomes" id="UP001075354"/>
    </source>
</evidence>